<dbReference type="PROSITE" id="PS50188">
    <property type="entry name" value="B302_SPRY"/>
    <property type="match status" value="1"/>
</dbReference>
<evidence type="ECO:0000256" key="1">
    <source>
        <dbReference type="SAM" id="SignalP"/>
    </source>
</evidence>
<keyword evidence="1" id="KW-0732">Signal</keyword>
<dbReference type="Gene3D" id="2.60.120.920">
    <property type="match status" value="1"/>
</dbReference>
<organism evidence="3 4">
    <name type="scientific">Globodera pallida</name>
    <name type="common">Potato cyst nematode worm</name>
    <name type="synonym">Heterodera pallida</name>
    <dbReference type="NCBI Taxonomy" id="36090"/>
    <lineage>
        <taxon>Eukaryota</taxon>
        <taxon>Metazoa</taxon>
        <taxon>Ecdysozoa</taxon>
        <taxon>Nematoda</taxon>
        <taxon>Chromadorea</taxon>
        <taxon>Rhabditida</taxon>
        <taxon>Tylenchina</taxon>
        <taxon>Tylenchomorpha</taxon>
        <taxon>Tylenchoidea</taxon>
        <taxon>Heteroderidae</taxon>
        <taxon>Heteroderinae</taxon>
        <taxon>Globodera</taxon>
    </lineage>
</organism>
<dbReference type="InterPro" id="IPR043136">
    <property type="entry name" value="B30.2/SPRY_sf"/>
</dbReference>
<evidence type="ECO:0000313" key="3">
    <source>
        <dbReference type="Proteomes" id="UP000050741"/>
    </source>
</evidence>
<feature type="domain" description="B30.2/SPRY" evidence="2">
    <location>
        <begin position="123"/>
        <end position="318"/>
    </location>
</feature>
<proteinExistence type="predicted"/>
<reference evidence="3" key="1">
    <citation type="submission" date="2013-12" db="EMBL/GenBank/DDBJ databases">
        <authorList>
            <person name="Aslett M."/>
        </authorList>
    </citation>
    <scope>NUCLEOTIDE SEQUENCE [LARGE SCALE GENOMIC DNA]</scope>
    <source>
        <strain evidence="3">Lindley</strain>
    </source>
</reference>
<reference evidence="4" key="3">
    <citation type="submission" date="2016-06" db="UniProtKB">
        <authorList>
            <consortium name="WormBaseParasite"/>
        </authorList>
    </citation>
    <scope>IDENTIFICATION</scope>
</reference>
<keyword evidence="3" id="KW-1185">Reference proteome</keyword>
<dbReference type="WBParaSite" id="GPLIN_000196200">
    <property type="protein sequence ID" value="GPLIN_000196200"/>
    <property type="gene ID" value="GPLIN_000196200"/>
</dbReference>
<dbReference type="AlphaFoldDB" id="A0A183BMX7"/>
<sequence>MRTLMRTILIFSIYALQLELKHVDGNANGHSNGTIAKAADSSKGIEPVYDESGSRLKLKQMEQTMFRLESLVNRIEFSLQSSAVVMEQMSQKVNQMGREMEQRENQTQAIRSKFVELEMQLTANSNYTGIVGGQELLRILAKNRWSLADRHDELVIFGRNLLKAVCLGNEIYPRTVRAEFKPLQNLEIVYYEVNIVLKQKGNDAQNEIDSIGVGFASKSMPLNSRVGSHKNTYAYFNNGKMYGHNSSNFATNANAKFVTDDIIGCGVNLTSKEIFYTKNGVRLAATNSYVLTTGGLYPALSFNNPGDEVEANFGPNFKFDLFKKAGKY</sequence>
<dbReference type="CDD" id="cd12885">
    <property type="entry name" value="SPRY_RanBP_like"/>
    <property type="match status" value="1"/>
</dbReference>
<name>A0A183BMX7_GLOPA</name>
<dbReference type="SMART" id="SM00449">
    <property type="entry name" value="SPRY"/>
    <property type="match status" value="1"/>
</dbReference>
<protein>
    <submittedName>
        <fullName evidence="4">B30.2/SPRY domain-containing protein</fullName>
    </submittedName>
</protein>
<dbReference type="SUPFAM" id="SSF49899">
    <property type="entry name" value="Concanavalin A-like lectins/glucanases"/>
    <property type="match status" value="1"/>
</dbReference>
<dbReference type="InterPro" id="IPR003877">
    <property type="entry name" value="SPRY_dom"/>
</dbReference>
<evidence type="ECO:0000259" key="2">
    <source>
        <dbReference type="PROSITE" id="PS50188"/>
    </source>
</evidence>
<accession>A0A183BMX7</accession>
<dbReference type="InterPro" id="IPR013320">
    <property type="entry name" value="ConA-like_dom_sf"/>
</dbReference>
<dbReference type="InterPro" id="IPR001870">
    <property type="entry name" value="B30.2/SPRY"/>
</dbReference>
<feature type="chain" id="PRO_5008146415" evidence="1">
    <location>
        <begin position="26"/>
        <end position="328"/>
    </location>
</feature>
<dbReference type="Pfam" id="PF00622">
    <property type="entry name" value="SPRY"/>
    <property type="match status" value="1"/>
</dbReference>
<reference evidence="3" key="2">
    <citation type="submission" date="2014-05" db="EMBL/GenBank/DDBJ databases">
        <title>The genome and life-stage specific transcriptomes of Globodera pallida elucidate key aspects of plant parasitism by a cyst nematode.</title>
        <authorList>
            <person name="Cotton J.A."/>
            <person name="Lilley C.J."/>
            <person name="Jones L.M."/>
            <person name="Kikuchi T."/>
            <person name="Reid A.J."/>
            <person name="Thorpe P."/>
            <person name="Tsai I.J."/>
            <person name="Beasley H."/>
            <person name="Blok V."/>
            <person name="Cock P.J.A."/>
            <person name="Van den Akker S.E."/>
            <person name="Holroyd N."/>
            <person name="Hunt M."/>
            <person name="Mantelin S."/>
            <person name="Naghra H."/>
            <person name="Pain A."/>
            <person name="Palomares-Rius J.E."/>
            <person name="Zarowiecki M."/>
            <person name="Berriman M."/>
            <person name="Jones J.T."/>
            <person name="Urwin P.E."/>
        </authorList>
    </citation>
    <scope>NUCLEOTIDE SEQUENCE [LARGE SCALE GENOMIC DNA]</scope>
    <source>
        <strain evidence="3">Lindley</strain>
    </source>
</reference>
<dbReference type="InterPro" id="IPR044736">
    <property type="entry name" value="Gid1/RanBPM/SPLA_SPRY"/>
</dbReference>
<dbReference type="Proteomes" id="UP000050741">
    <property type="component" value="Unassembled WGS sequence"/>
</dbReference>
<evidence type="ECO:0000313" key="4">
    <source>
        <dbReference type="WBParaSite" id="GPLIN_000196200"/>
    </source>
</evidence>
<feature type="signal peptide" evidence="1">
    <location>
        <begin position="1"/>
        <end position="25"/>
    </location>
</feature>